<proteinExistence type="predicted"/>
<comment type="caution">
    <text evidence="1">The sequence shown here is derived from an EMBL/GenBank/DDBJ whole genome shotgun (WGS) entry which is preliminary data.</text>
</comment>
<sequence length="219" mass="25640">MAIAKRQLMEYLDQRLNKECKSCVTVMGICSVVLQMGVDRVRKYVLWWNYRMHLDDKDENGKPKDLMTKDRPHLAPLCYHLVCKNNCTKHEGMHVQGTTHRDVDGNIIYYPMFATPNGHYTLECKGCGLPCEWRPVDAYVSCPFSAENQPRPGETARWLCQSWMSEEVLDEVAIYNLCQKDWQFDHNTWYVPAEAWHLFGDELLMDVIARGGKVRWLYK</sequence>
<dbReference type="EMBL" id="BDQD01000098">
    <property type="protein sequence ID" value="GBH22665.1"/>
    <property type="molecule type" value="Genomic_RNA"/>
</dbReference>
<organism evidence="1">
    <name type="scientific">viral metagenome</name>
    <dbReference type="NCBI Taxonomy" id="1070528"/>
    <lineage>
        <taxon>unclassified sequences</taxon>
        <taxon>metagenomes</taxon>
        <taxon>organismal metagenomes</taxon>
    </lineage>
</organism>
<dbReference type="AlphaFoldDB" id="A0A2V0RJL5"/>
<evidence type="ECO:0000313" key="1">
    <source>
        <dbReference type="EMBL" id="GBH22665.1"/>
    </source>
</evidence>
<protein>
    <submittedName>
        <fullName evidence="1">Uncharacterized protein</fullName>
    </submittedName>
</protein>
<reference evidence="1" key="1">
    <citation type="submission" date="2017-04" db="EMBL/GenBank/DDBJ databases">
        <title>Unveiling RNA virosphere associated with marine microorganisms.</title>
        <authorList>
            <person name="Urayama S."/>
            <person name="Takaki Y."/>
            <person name="Nishi S."/>
            <person name="Yoshida Y."/>
            <person name="Deguchi S."/>
            <person name="Takai K."/>
            <person name="Nunoura T."/>
        </authorList>
    </citation>
    <scope>NUCLEOTIDE SEQUENCE</scope>
</reference>
<name>A0A2V0RJL5_9ZZZZ</name>
<accession>A0A2V0RJL5</accession>